<dbReference type="InterPro" id="IPR015414">
    <property type="entry name" value="TMEM64"/>
</dbReference>
<evidence type="ECO:0000256" key="4">
    <source>
        <dbReference type="ARBA" id="ARBA00022692"/>
    </source>
</evidence>
<keyword evidence="3 7" id="KW-1003">Cell membrane</keyword>
<feature type="transmembrane region" description="Helical" evidence="7">
    <location>
        <begin position="173"/>
        <end position="194"/>
    </location>
</feature>
<feature type="transmembrane region" description="Helical" evidence="7">
    <location>
        <begin position="54"/>
        <end position="77"/>
    </location>
</feature>
<dbReference type="AlphaFoldDB" id="A0A1G9MFX3"/>
<dbReference type="EMBL" id="FNGP01000005">
    <property type="protein sequence ID" value="SDL72891.1"/>
    <property type="molecule type" value="Genomic_DNA"/>
</dbReference>
<dbReference type="Pfam" id="PF09335">
    <property type="entry name" value="VTT_dom"/>
    <property type="match status" value="1"/>
</dbReference>
<organism evidence="9 10">
    <name type="scientific">Tessaracoccus oleiagri</name>
    <dbReference type="NCBI Taxonomy" id="686624"/>
    <lineage>
        <taxon>Bacteria</taxon>
        <taxon>Bacillati</taxon>
        <taxon>Actinomycetota</taxon>
        <taxon>Actinomycetes</taxon>
        <taxon>Propionibacteriales</taxon>
        <taxon>Propionibacteriaceae</taxon>
        <taxon>Tessaracoccus</taxon>
    </lineage>
</organism>
<dbReference type="InterPro" id="IPR032816">
    <property type="entry name" value="VTT_dom"/>
</dbReference>
<keyword evidence="5 7" id="KW-1133">Transmembrane helix</keyword>
<dbReference type="Proteomes" id="UP000199475">
    <property type="component" value="Unassembled WGS sequence"/>
</dbReference>
<feature type="domain" description="VTT" evidence="8">
    <location>
        <begin position="77"/>
        <end position="193"/>
    </location>
</feature>
<comment type="similarity">
    <text evidence="2 7">Belongs to the TVP38/TMEM64 family.</text>
</comment>
<feature type="transmembrane region" description="Helical" evidence="7">
    <location>
        <begin position="200"/>
        <end position="221"/>
    </location>
</feature>
<evidence type="ECO:0000256" key="6">
    <source>
        <dbReference type="ARBA" id="ARBA00023136"/>
    </source>
</evidence>
<keyword evidence="6 7" id="KW-0472">Membrane</keyword>
<name>A0A1G9MFX3_9ACTN</name>
<keyword evidence="10" id="KW-1185">Reference proteome</keyword>
<protein>
    <recommendedName>
        <fullName evidence="7">TVP38/TMEM64 family membrane protein</fullName>
    </recommendedName>
</protein>
<evidence type="ECO:0000256" key="7">
    <source>
        <dbReference type="RuleBase" id="RU366058"/>
    </source>
</evidence>
<evidence type="ECO:0000256" key="5">
    <source>
        <dbReference type="ARBA" id="ARBA00022989"/>
    </source>
</evidence>
<evidence type="ECO:0000313" key="10">
    <source>
        <dbReference type="Proteomes" id="UP000199475"/>
    </source>
</evidence>
<dbReference type="PANTHER" id="PTHR12677">
    <property type="entry name" value="GOLGI APPARATUS MEMBRANE PROTEIN TVP38-RELATED"/>
    <property type="match status" value="1"/>
</dbReference>
<proteinExistence type="inferred from homology"/>
<evidence type="ECO:0000259" key="8">
    <source>
        <dbReference type="Pfam" id="PF09335"/>
    </source>
</evidence>
<dbReference type="RefSeq" id="WP_218118463.1">
    <property type="nucleotide sequence ID" value="NZ_FNGP01000005.1"/>
</dbReference>
<evidence type="ECO:0000256" key="2">
    <source>
        <dbReference type="ARBA" id="ARBA00008640"/>
    </source>
</evidence>
<feature type="transmembrane region" description="Helical" evidence="7">
    <location>
        <begin position="12"/>
        <end position="33"/>
    </location>
</feature>
<dbReference type="GO" id="GO:0005886">
    <property type="term" value="C:plasma membrane"/>
    <property type="evidence" value="ECO:0007669"/>
    <property type="project" value="UniProtKB-SubCell"/>
</dbReference>
<gene>
    <name evidence="9" type="ORF">SAMN04488242_2596</name>
</gene>
<dbReference type="PANTHER" id="PTHR12677:SF59">
    <property type="entry name" value="GOLGI APPARATUS MEMBRANE PROTEIN TVP38-RELATED"/>
    <property type="match status" value="1"/>
</dbReference>
<reference evidence="9 10" key="1">
    <citation type="submission" date="2016-10" db="EMBL/GenBank/DDBJ databases">
        <authorList>
            <person name="de Groot N.N."/>
        </authorList>
    </citation>
    <scope>NUCLEOTIDE SEQUENCE [LARGE SCALE GENOMIC DNA]</scope>
    <source>
        <strain evidence="9 10">CGMCC 1.9159</strain>
    </source>
</reference>
<sequence length="243" mass="25619">MRMPAGADLPRWSSILRVGLLVVFATVMLWLVLSVDMPSIGELRGSLGEFRSSLSGLGWLALPAFALAYAAVALTPIPVTVMAVSAGLLFGTLLGSAVSVVGVLLGCWGAYWLARVIGKEAVRRLLGRRSDRIEDRLADHGFSAVFLFRVMPGMPYWPVNYGAGAFGVTQRDFVVGTMVAAVPGQLSLVAIGAFAAEPSLLNGIIVAAAWGVVLVMTVWSYRSLRGLSDRELPGASLAAAGDE</sequence>
<accession>A0A1G9MFX3</accession>
<evidence type="ECO:0000256" key="3">
    <source>
        <dbReference type="ARBA" id="ARBA00022475"/>
    </source>
</evidence>
<dbReference type="STRING" id="686624.SAMN04488242_2596"/>
<keyword evidence="4 7" id="KW-0812">Transmembrane</keyword>
<evidence type="ECO:0000313" key="9">
    <source>
        <dbReference type="EMBL" id="SDL72891.1"/>
    </source>
</evidence>
<comment type="subcellular location">
    <subcellularLocation>
        <location evidence="1 7">Cell membrane</location>
        <topology evidence="1 7">Multi-pass membrane protein</topology>
    </subcellularLocation>
</comment>
<evidence type="ECO:0000256" key="1">
    <source>
        <dbReference type="ARBA" id="ARBA00004651"/>
    </source>
</evidence>
<feature type="transmembrane region" description="Helical" evidence="7">
    <location>
        <begin position="89"/>
        <end position="114"/>
    </location>
</feature>